<evidence type="ECO:0000256" key="14">
    <source>
        <dbReference type="ARBA" id="ARBA00023113"/>
    </source>
</evidence>
<evidence type="ECO:0000256" key="2">
    <source>
        <dbReference type="ARBA" id="ARBA00022612"/>
    </source>
</evidence>
<dbReference type="PROSITE" id="PS50994">
    <property type="entry name" value="INTEGRASE"/>
    <property type="match status" value="1"/>
</dbReference>
<dbReference type="Gene3D" id="3.30.420.10">
    <property type="entry name" value="Ribonuclease H-like superfamily/Ribonuclease H"/>
    <property type="match status" value="1"/>
</dbReference>
<evidence type="ECO:0000313" key="19">
    <source>
        <dbReference type="Proteomes" id="UP000499080"/>
    </source>
</evidence>
<dbReference type="InterPro" id="IPR016177">
    <property type="entry name" value="DNA-bd_dom_sf"/>
</dbReference>
<dbReference type="SUPFAM" id="SSF54171">
    <property type="entry name" value="DNA-binding domain"/>
    <property type="match status" value="1"/>
</dbReference>
<evidence type="ECO:0000256" key="5">
    <source>
        <dbReference type="ARBA" id="ARBA00022723"/>
    </source>
</evidence>
<dbReference type="InterPro" id="IPR036397">
    <property type="entry name" value="RNaseH_sf"/>
</dbReference>
<evidence type="ECO:0000256" key="13">
    <source>
        <dbReference type="ARBA" id="ARBA00022932"/>
    </source>
</evidence>
<dbReference type="InterPro" id="IPR039537">
    <property type="entry name" value="Retrotran_Ty1/copia-like"/>
</dbReference>
<dbReference type="Pfam" id="PF01429">
    <property type="entry name" value="MBD"/>
    <property type="match status" value="1"/>
</dbReference>
<dbReference type="GO" id="GO:0046872">
    <property type="term" value="F:metal ion binding"/>
    <property type="evidence" value="ECO:0007669"/>
    <property type="project" value="UniProtKB-KW"/>
</dbReference>
<feature type="domain" description="Integrase catalytic" evidence="17">
    <location>
        <begin position="416"/>
        <end position="592"/>
    </location>
</feature>
<dbReference type="InterPro" id="IPR025724">
    <property type="entry name" value="GAG-pre-integrase_dom"/>
</dbReference>
<reference evidence="18 19" key="1">
    <citation type="journal article" date="2019" name="Sci. Rep.">
        <title>Orb-weaving spider Araneus ventricosus genome elucidates the spidroin gene catalogue.</title>
        <authorList>
            <person name="Kono N."/>
            <person name="Nakamura H."/>
            <person name="Ohtoshi R."/>
            <person name="Moran D.A.P."/>
            <person name="Shinohara A."/>
            <person name="Yoshida Y."/>
            <person name="Fujiwara M."/>
            <person name="Mori M."/>
            <person name="Tomita M."/>
            <person name="Arakawa K."/>
        </authorList>
    </citation>
    <scope>NUCLEOTIDE SEQUENCE [LARGE SCALE GENOMIC DNA]</scope>
</reference>
<dbReference type="Gene3D" id="3.30.890.10">
    <property type="entry name" value="Methyl-cpg-binding Protein 2, Chain A"/>
    <property type="match status" value="1"/>
</dbReference>
<evidence type="ECO:0000256" key="4">
    <source>
        <dbReference type="ARBA" id="ARBA00022722"/>
    </source>
</evidence>
<dbReference type="GO" id="GO:0006310">
    <property type="term" value="P:DNA recombination"/>
    <property type="evidence" value="ECO:0007669"/>
    <property type="project" value="UniProtKB-KW"/>
</dbReference>
<dbReference type="OrthoDB" id="7616520at2759"/>
<dbReference type="EMBL" id="BGPR01107047">
    <property type="protein sequence ID" value="GBM78254.1"/>
    <property type="molecule type" value="Genomic_DNA"/>
</dbReference>
<protein>
    <submittedName>
        <fullName evidence="18">Retrovirus-related Pol polyprotein from transposon TNT 1-94</fullName>
    </submittedName>
</protein>
<dbReference type="SMART" id="SM00391">
    <property type="entry name" value="MBD"/>
    <property type="match status" value="1"/>
</dbReference>
<keyword evidence="13" id="KW-0239">DNA-directed DNA polymerase</keyword>
<evidence type="ECO:0000259" key="16">
    <source>
        <dbReference type="PROSITE" id="PS50982"/>
    </source>
</evidence>
<evidence type="ECO:0000256" key="8">
    <source>
        <dbReference type="ARBA" id="ARBA00022801"/>
    </source>
</evidence>
<evidence type="ECO:0000256" key="10">
    <source>
        <dbReference type="ARBA" id="ARBA00022842"/>
    </source>
</evidence>
<keyword evidence="9" id="KW-0067">ATP-binding</keyword>
<keyword evidence="3" id="KW-0645">Protease</keyword>
<keyword evidence="15" id="KW-0233">DNA recombination</keyword>
<dbReference type="PANTHER" id="PTHR42648">
    <property type="entry name" value="TRANSPOSASE, PUTATIVE-RELATED"/>
    <property type="match status" value="1"/>
</dbReference>
<evidence type="ECO:0000256" key="7">
    <source>
        <dbReference type="ARBA" id="ARBA00022759"/>
    </source>
</evidence>
<name>A0A4Y2IKW3_ARAVE</name>
<dbReference type="GO" id="GO:0003964">
    <property type="term" value="F:RNA-directed DNA polymerase activity"/>
    <property type="evidence" value="ECO:0007669"/>
    <property type="project" value="UniProtKB-KW"/>
</dbReference>
<organism evidence="18 19">
    <name type="scientific">Araneus ventricosus</name>
    <name type="common">Orbweaver spider</name>
    <name type="synonym">Epeira ventricosa</name>
    <dbReference type="NCBI Taxonomy" id="182803"/>
    <lineage>
        <taxon>Eukaryota</taxon>
        <taxon>Metazoa</taxon>
        <taxon>Ecdysozoa</taxon>
        <taxon>Arthropoda</taxon>
        <taxon>Chelicerata</taxon>
        <taxon>Arachnida</taxon>
        <taxon>Araneae</taxon>
        <taxon>Araneomorphae</taxon>
        <taxon>Entelegynae</taxon>
        <taxon>Araneoidea</taxon>
        <taxon>Araneidae</taxon>
        <taxon>Araneus</taxon>
    </lineage>
</organism>
<dbReference type="GO" id="GO:0008233">
    <property type="term" value="F:peptidase activity"/>
    <property type="evidence" value="ECO:0007669"/>
    <property type="project" value="UniProtKB-KW"/>
</dbReference>
<evidence type="ECO:0000256" key="9">
    <source>
        <dbReference type="ARBA" id="ARBA00022840"/>
    </source>
</evidence>
<evidence type="ECO:0000256" key="12">
    <source>
        <dbReference type="ARBA" id="ARBA00022918"/>
    </source>
</evidence>
<comment type="caution">
    <text evidence="18">The sequence shown here is derived from an EMBL/GenBank/DDBJ whole genome shotgun (WGS) entry which is preliminary data.</text>
</comment>
<keyword evidence="11" id="KW-0229">DNA integration</keyword>
<keyword evidence="19" id="KW-1185">Reference proteome</keyword>
<dbReference type="Pfam" id="PF00665">
    <property type="entry name" value="rve"/>
    <property type="match status" value="1"/>
</dbReference>
<evidence type="ECO:0000259" key="17">
    <source>
        <dbReference type="PROSITE" id="PS50994"/>
    </source>
</evidence>
<dbReference type="GO" id="GO:0004519">
    <property type="term" value="F:endonuclease activity"/>
    <property type="evidence" value="ECO:0007669"/>
    <property type="project" value="UniProtKB-KW"/>
</dbReference>
<dbReference type="AlphaFoldDB" id="A0A4Y2IKW3"/>
<dbReference type="InterPro" id="IPR054722">
    <property type="entry name" value="PolX-like_BBD"/>
</dbReference>
<dbReference type="CDD" id="cd00122">
    <property type="entry name" value="MBD"/>
    <property type="match status" value="1"/>
</dbReference>
<evidence type="ECO:0000256" key="15">
    <source>
        <dbReference type="ARBA" id="ARBA00023172"/>
    </source>
</evidence>
<evidence type="ECO:0000256" key="1">
    <source>
        <dbReference type="ARBA" id="ARBA00002180"/>
    </source>
</evidence>
<keyword evidence="13" id="KW-0548">Nucleotidyltransferase</keyword>
<dbReference type="InterPro" id="IPR012337">
    <property type="entry name" value="RNaseH-like_sf"/>
</dbReference>
<comment type="function">
    <text evidence="1">The aspartyl protease (PR) mediates the proteolytic cleavages of the Gag and Gag-Pol polyproteins after assembly of the VLP.</text>
</comment>
<keyword evidence="12" id="KW-0695">RNA-directed DNA polymerase</keyword>
<evidence type="ECO:0000256" key="6">
    <source>
        <dbReference type="ARBA" id="ARBA00022741"/>
    </source>
</evidence>
<dbReference type="PROSITE" id="PS50982">
    <property type="entry name" value="MBD"/>
    <property type="match status" value="1"/>
</dbReference>
<evidence type="ECO:0000313" key="18">
    <source>
        <dbReference type="EMBL" id="GBM78254.1"/>
    </source>
</evidence>
<dbReference type="SUPFAM" id="SSF53098">
    <property type="entry name" value="Ribonuclease H-like"/>
    <property type="match status" value="1"/>
</dbReference>
<sequence>MAFAESCNFEKLNNNNYKQWKFNIKMQLLNLGLIEFVNKQEPVLDAEATKADKQNFELRKAKALSTICLSIDENLKSIVYNIDSPVAALQEIENVFEPRSRARIGALRTKLLNILFLPSDTMSSYIGKISQAAKDLENAGKVIPDDEIAYQMLANLPRSYDNLVMQLYQLDDVNFTSLNIQKSLLAEYDRVTVREKSEARPKEPAVFSIESAVSRKKNSTKEFKERRKCFFFVELLVILERTAGNSRMPIRCLLINNKLSSSASMAEGTTNILGKGDVSLEIMDNSGKVSLLLKNVLYAPQMVRNLISLRKFDLAHYSILVKNFKMIIRTPRNRLFLTVPLIDKFYVIKANVIKMQNDSAAYISDKDGIELWHARFGHLNMQGLKDFSKSNNVYGLENLKGNVDKCDTCCLTKSSRASFPNIDKIRTQHVLELVHMDIWGPAPVKSLGGAEYFYSIIDDYSRYAVVYFFKHKNEAFECFKAYKQAMERLTNRKIKRVRSDNGTEFRADYFEQYLINEGIKIERTNTYSPEMNGVAERYNRTIIEGVRALLHESKLPKNLWAELVNTQNYLRNRFPHKSLKGKAPLNVWSDKKFSVRHFKRIGCVAYVFIPKRYRNKLEPNAQKGIMMGYALNTLGYRIFFPQSGKITETKHVKFNESILGVNSNVQMKDNKFRMVDSFSDFELSSNETPMPKLSDKTECDWKRVCVTRQKGKSKGRIDVYYYPESKVRLRNKNEVKKYCESKGIDYNPDNFEFSPKLILDDNKPNVIETQLDDFSTDIEDISDSEAHLVDIKIPNNFKESQMVPERENWCNAMKEELEILKVRDV</sequence>
<dbReference type="InterPro" id="IPR057670">
    <property type="entry name" value="SH3_retrovirus"/>
</dbReference>
<keyword evidence="13" id="KW-0808">Transferase</keyword>
<dbReference type="Pfam" id="PF25597">
    <property type="entry name" value="SH3_retrovirus"/>
    <property type="match status" value="1"/>
</dbReference>
<accession>A0A4Y2IKW3</accession>
<dbReference type="GO" id="GO:0015074">
    <property type="term" value="P:DNA integration"/>
    <property type="evidence" value="ECO:0007669"/>
    <property type="project" value="UniProtKB-KW"/>
</dbReference>
<keyword evidence="6" id="KW-0547">Nucleotide-binding</keyword>
<keyword evidence="8" id="KW-0378">Hydrolase</keyword>
<keyword evidence="4" id="KW-0540">Nuclease</keyword>
<dbReference type="Pfam" id="PF13976">
    <property type="entry name" value="gag_pre-integrs"/>
    <property type="match status" value="1"/>
</dbReference>
<dbReference type="GO" id="GO:0003887">
    <property type="term" value="F:DNA-directed DNA polymerase activity"/>
    <property type="evidence" value="ECO:0007669"/>
    <property type="project" value="UniProtKB-KW"/>
</dbReference>
<evidence type="ECO:0000256" key="3">
    <source>
        <dbReference type="ARBA" id="ARBA00022670"/>
    </source>
</evidence>
<keyword evidence="5" id="KW-0479">Metal-binding</keyword>
<dbReference type="Proteomes" id="UP000499080">
    <property type="component" value="Unassembled WGS sequence"/>
</dbReference>
<evidence type="ECO:0000256" key="11">
    <source>
        <dbReference type="ARBA" id="ARBA00022908"/>
    </source>
</evidence>
<dbReference type="GO" id="GO:0005524">
    <property type="term" value="F:ATP binding"/>
    <property type="evidence" value="ECO:0007669"/>
    <property type="project" value="UniProtKB-KW"/>
</dbReference>
<dbReference type="InterPro" id="IPR001739">
    <property type="entry name" value="Methyl_CpG_DNA-bd"/>
</dbReference>
<dbReference type="Pfam" id="PF22936">
    <property type="entry name" value="Pol_BBD"/>
    <property type="match status" value="1"/>
</dbReference>
<keyword evidence="7" id="KW-0255">Endonuclease</keyword>
<dbReference type="GO" id="GO:0006508">
    <property type="term" value="P:proteolysis"/>
    <property type="evidence" value="ECO:0007669"/>
    <property type="project" value="UniProtKB-KW"/>
</dbReference>
<gene>
    <name evidence="18" type="primary">POLX_1992</name>
    <name evidence="18" type="ORF">AVEN_217733_1</name>
</gene>
<dbReference type="PANTHER" id="PTHR42648:SF11">
    <property type="entry name" value="TRANSPOSON TY4-P GAG-POL POLYPROTEIN"/>
    <property type="match status" value="1"/>
</dbReference>
<feature type="domain" description="MBD" evidence="16">
    <location>
        <begin position="687"/>
        <end position="758"/>
    </location>
</feature>
<dbReference type="InterPro" id="IPR001584">
    <property type="entry name" value="Integrase_cat-core"/>
</dbReference>
<dbReference type="GO" id="GO:0003677">
    <property type="term" value="F:DNA binding"/>
    <property type="evidence" value="ECO:0007669"/>
    <property type="project" value="InterPro"/>
</dbReference>
<keyword evidence="10" id="KW-0460">Magnesium</keyword>
<dbReference type="Pfam" id="PF14223">
    <property type="entry name" value="Retrotran_gag_2"/>
    <property type="match status" value="1"/>
</dbReference>
<keyword evidence="2" id="KW-1188">Viral release from host cell</keyword>
<proteinExistence type="predicted"/>
<keyword evidence="14" id="KW-0917">Virion maturation</keyword>